<evidence type="ECO:0000313" key="3">
    <source>
        <dbReference type="Proteomes" id="UP001341840"/>
    </source>
</evidence>
<proteinExistence type="predicted"/>
<gene>
    <name evidence="2" type="ORF">PIB30_101312</name>
</gene>
<keyword evidence="3" id="KW-1185">Reference proteome</keyword>
<dbReference type="EMBL" id="JASCZI010214396">
    <property type="protein sequence ID" value="MED6202028.1"/>
    <property type="molecule type" value="Genomic_DNA"/>
</dbReference>
<accession>A0ABU6XZQ6</accession>
<comment type="caution">
    <text evidence="2">The sequence shown here is derived from an EMBL/GenBank/DDBJ whole genome shotgun (WGS) entry which is preliminary data.</text>
</comment>
<feature type="non-terminal residue" evidence="2">
    <location>
        <position position="54"/>
    </location>
</feature>
<feature type="compositionally biased region" description="Basic and acidic residues" evidence="1">
    <location>
        <begin position="29"/>
        <end position="54"/>
    </location>
</feature>
<reference evidence="2 3" key="1">
    <citation type="journal article" date="2023" name="Plants (Basel)">
        <title>Bridging the Gap: Combining Genomics and Transcriptomics Approaches to Understand Stylosanthes scabra, an Orphan Legume from the Brazilian Caatinga.</title>
        <authorList>
            <person name="Ferreira-Neto J.R.C."/>
            <person name="da Silva M.D."/>
            <person name="Binneck E."/>
            <person name="de Melo N.F."/>
            <person name="da Silva R.H."/>
            <person name="de Melo A.L.T.M."/>
            <person name="Pandolfi V."/>
            <person name="Bustamante F.O."/>
            <person name="Brasileiro-Vidal A.C."/>
            <person name="Benko-Iseppon A.M."/>
        </authorList>
    </citation>
    <scope>NUCLEOTIDE SEQUENCE [LARGE SCALE GENOMIC DNA]</scope>
    <source>
        <tissue evidence="2">Leaves</tissue>
    </source>
</reference>
<feature type="region of interest" description="Disordered" evidence="1">
    <location>
        <begin position="27"/>
        <end position="54"/>
    </location>
</feature>
<protein>
    <submittedName>
        <fullName evidence="2">Uncharacterized protein</fullName>
    </submittedName>
</protein>
<evidence type="ECO:0000256" key="1">
    <source>
        <dbReference type="SAM" id="MobiDB-lite"/>
    </source>
</evidence>
<name>A0ABU6XZQ6_9FABA</name>
<sequence length="54" mass="6116">MDMRKREERGVTALAKGKVVAAIAGATRESGDRRERDRVVCASKKERRDGERKE</sequence>
<evidence type="ECO:0000313" key="2">
    <source>
        <dbReference type="EMBL" id="MED6202028.1"/>
    </source>
</evidence>
<organism evidence="2 3">
    <name type="scientific">Stylosanthes scabra</name>
    <dbReference type="NCBI Taxonomy" id="79078"/>
    <lineage>
        <taxon>Eukaryota</taxon>
        <taxon>Viridiplantae</taxon>
        <taxon>Streptophyta</taxon>
        <taxon>Embryophyta</taxon>
        <taxon>Tracheophyta</taxon>
        <taxon>Spermatophyta</taxon>
        <taxon>Magnoliopsida</taxon>
        <taxon>eudicotyledons</taxon>
        <taxon>Gunneridae</taxon>
        <taxon>Pentapetalae</taxon>
        <taxon>rosids</taxon>
        <taxon>fabids</taxon>
        <taxon>Fabales</taxon>
        <taxon>Fabaceae</taxon>
        <taxon>Papilionoideae</taxon>
        <taxon>50 kb inversion clade</taxon>
        <taxon>dalbergioids sensu lato</taxon>
        <taxon>Dalbergieae</taxon>
        <taxon>Pterocarpus clade</taxon>
        <taxon>Stylosanthes</taxon>
    </lineage>
</organism>
<dbReference type="Proteomes" id="UP001341840">
    <property type="component" value="Unassembled WGS sequence"/>
</dbReference>